<evidence type="ECO:0000313" key="1">
    <source>
        <dbReference type="EMBL" id="CUS13700.1"/>
    </source>
</evidence>
<organism evidence="1 2">
    <name type="scientific">Tuber aestivum</name>
    <name type="common">summer truffle</name>
    <dbReference type="NCBI Taxonomy" id="59557"/>
    <lineage>
        <taxon>Eukaryota</taxon>
        <taxon>Fungi</taxon>
        <taxon>Dikarya</taxon>
        <taxon>Ascomycota</taxon>
        <taxon>Pezizomycotina</taxon>
        <taxon>Pezizomycetes</taxon>
        <taxon>Pezizales</taxon>
        <taxon>Tuberaceae</taxon>
        <taxon>Tuber</taxon>
    </lineage>
</organism>
<accession>A0A292Q4P8</accession>
<proteinExistence type="predicted"/>
<keyword evidence="2" id="KW-1185">Reference proteome</keyword>
<name>A0A292Q4P8_9PEZI</name>
<dbReference type="EMBL" id="LN890968">
    <property type="protein sequence ID" value="CUS13700.1"/>
    <property type="molecule type" value="Genomic_DNA"/>
</dbReference>
<reference evidence="1" key="1">
    <citation type="submission" date="2015-10" db="EMBL/GenBank/DDBJ databases">
        <authorList>
            <person name="Regsiter A."/>
            <person name="william w."/>
        </authorList>
    </citation>
    <scope>NUCLEOTIDE SEQUENCE</scope>
    <source>
        <strain evidence="1">Montdore</strain>
    </source>
</reference>
<gene>
    <name evidence="1" type="ORF">GSTUAT00002225001</name>
</gene>
<sequence length="150" mass="16515">MYGGGGPGFFFPPSLCVAYLATPGSGPMWYRTVPSGGLKPTKRSQALDRREYDMISYLCVSAFWCTVLCPIPSRPSQRVSPTFEKTPQPNPHISLSPSLGSWANCILRQYDKRTPVNCHFESTPGVPSCECFRLRSGSSRVTPSCFPRGT</sequence>
<dbReference type="Proteomes" id="UP001412239">
    <property type="component" value="Unassembled WGS sequence"/>
</dbReference>
<evidence type="ECO:0000313" key="2">
    <source>
        <dbReference type="Proteomes" id="UP001412239"/>
    </source>
</evidence>
<protein>
    <submittedName>
        <fullName evidence="1">Uncharacterized protein</fullName>
    </submittedName>
</protein>
<dbReference type="AlphaFoldDB" id="A0A292Q4P8"/>